<gene>
    <name evidence="1" type="ORF">M0638_12775</name>
</gene>
<dbReference type="RefSeq" id="WP_248667383.1">
    <property type="nucleotide sequence ID" value="NZ_JALPRX010000054.1"/>
</dbReference>
<proteinExistence type="predicted"/>
<reference evidence="1" key="1">
    <citation type="submission" date="2022-04" db="EMBL/GenBank/DDBJ databases">
        <title>Roseomonas acroporae sp. nov., isolated from coral Acropora digitifera.</title>
        <authorList>
            <person name="Sun H."/>
        </authorList>
    </citation>
    <scope>NUCLEOTIDE SEQUENCE</scope>
    <source>
        <strain evidence="1">NAR14</strain>
    </source>
</reference>
<organism evidence="1 2">
    <name type="scientific">Roseomonas acroporae</name>
    <dbReference type="NCBI Taxonomy" id="2937791"/>
    <lineage>
        <taxon>Bacteria</taxon>
        <taxon>Pseudomonadati</taxon>
        <taxon>Pseudomonadota</taxon>
        <taxon>Alphaproteobacteria</taxon>
        <taxon>Acetobacterales</taxon>
        <taxon>Roseomonadaceae</taxon>
        <taxon>Roseomonas</taxon>
    </lineage>
</organism>
<evidence type="ECO:0000313" key="1">
    <source>
        <dbReference type="EMBL" id="MCK8785259.1"/>
    </source>
</evidence>
<sequence>MGEIPQPEMICPATNQVAGQHQAALAAEIGATFADLGHRIAELPRGGSYHVVLSQPVGGALNPRKDGLYDAFVKGPDGKIIAVARLSEISPGLLASVSVLAGHAMLVQISSQLKTLQNDINLLLKLQIAGDLGRVKSAIISLRTIQYYGNSRSQMLALTIDGLQKSIGGALQQAAELIQIIPQPPKYNATRLMWDTSSKTVRAIDRARQAVMVVFLGLQALSEAQVLLNENLAAAQIMREWLKHVQGQLDLARCERFARMMPANTDGDRHEVFWMRVDSYLKESIRNLDGLIEGDAPLRISLKCKAEDFSLGQ</sequence>
<keyword evidence="2" id="KW-1185">Reference proteome</keyword>
<dbReference type="Proteomes" id="UP001139516">
    <property type="component" value="Unassembled WGS sequence"/>
</dbReference>
<accession>A0A9X1Y779</accession>
<name>A0A9X1Y779_9PROT</name>
<protein>
    <submittedName>
        <fullName evidence="1">Uncharacterized protein</fullName>
    </submittedName>
</protein>
<dbReference type="AlphaFoldDB" id="A0A9X1Y779"/>
<comment type="caution">
    <text evidence="1">The sequence shown here is derived from an EMBL/GenBank/DDBJ whole genome shotgun (WGS) entry which is preliminary data.</text>
</comment>
<evidence type="ECO:0000313" key="2">
    <source>
        <dbReference type="Proteomes" id="UP001139516"/>
    </source>
</evidence>
<dbReference type="EMBL" id="JALPRX010000054">
    <property type="protein sequence ID" value="MCK8785259.1"/>
    <property type="molecule type" value="Genomic_DNA"/>
</dbReference>